<dbReference type="AlphaFoldDB" id="M7Z4P1"/>
<organism evidence="1">
    <name type="scientific">Triticum urartu</name>
    <name type="common">Red wild einkorn</name>
    <name type="synonym">Crithodium urartu</name>
    <dbReference type="NCBI Taxonomy" id="4572"/>
    <lineage>
        <taxon>Eukaryota</taxon>
        <taxon>Viridiplantae</taxon>
        <taxon>Streptophyta</taxon>
        <taxon>Embryophyta</taxon>
        <taxon>Tracheophyta</taxon>
        <taxon>Spermatophyta</taxon>
        <taxon>Magnoliopsida</taxon>
        <taxon>Liliopsida</taxon>
        <taxon>Poales</taxon>
        <taxon>Poaceae</taxon>
        <taxon>BOP clade</taxon>
        <taxon>Pooideae</taxon>
        <taxon>Triticodae</taxon>
        <taxon>Triticeae</taxon>
        <taxon>Triticinae</taxon>
        <taxon>Triticum</taxon>
    </lineage>
</organism>
<reference evidence="1" key="1">
    <citation type="journal article" date="2013" name="Nature">
        <title>Draft genome of the wheat A-genome progenitor Triticum urartu.</title>
        <authorList>
            <person name="Ling H.Q."/>
            <person name="Zhao S."/>
            <person name="Liu D."/>
            <person name="Wang J."/>
            <person name="Sun H."/>
            <person name="Zhang C."/>
            <person name="Fan H."/>
            <person name="Li D."/>
            <person name="Dong L."/>
            <person name="Tao Y."/>
            <person name="Gao C."/>
            <person name="Wu H."/>
            <person name="Li Y."/>
            <person name="Cui Y."/>
            <person name="Guo X."/>
            <person name="Zheng S."/>
            <person name="Wang B."/>
            <person name="Yu K."/>
            <person name="Liang Q."/>
            <person name="Yang W."/>
            <person name="Lou X."/>
            <person name="Chen J."/>
            <person name="Feng M."/>
            <person name="Jian J."/>
            <person name="Zhang X."/>
            <person name="Luo G."/>
            <person name="Jiang Y."/>
            <person name="Liu J."/>
            <person name="Wang Z."/>
            <person name="Sha Y."/>
            <person name="Zhang B."/>
            <person name="Wu H."/>
            <person name="Tang D."/>
            <person name="Shen Q."/>
            <person name="Xue P."/>
            <person name="Zou S."/>
            <person name="Wang X."/>
            <person name="Liu X."/>
            <person name="Wang F."/>
            <person name="Yang Y."/>
            <person name="An X."/>
            <person name="Dong Z."/>
            <person name="Zhang K."/>
            <person name="Zhang X."/>
            <person name="Luo M.C."/>
            <person name="Dvorak J."/>
            <person name="Tong Y."/>
            <person name="Wang J."/>
            <person name="Yang H."/>
            <person name="Li Z."/>
            <person name="Wang D."/>
            <person name="Zhang A."/>
            <person name="Wang J."/>
        </authorList>
    </citation>
    <scope>NUCLEOTIDE SEQUENCE</scope>
</reference>
<proteinExistence type="predicted"/>
<dbReference type="EMBL" id="KD262344">
    <property type="protein sequence ID" value="EMS47350.1"/>
    <property type="molecule type" value="Genomic_DNA"/>
</dbReference>
<accession>M7Z4P1</accession>
<protein>
    <submittedName>
        <fullName evidence="1">Uncharacterized protein</fullName>
    </submittedName>
</protein>
<gene>
    <name evidence="1" type="ORF">TRIUR3_33855</name>
</gene>
<evidence type="ECO:0000313" key="1">
    <source>
        <dbReference type="EMBL" id="EMS47350.1"/>
    </source>
</evidence>
<dbReference type="OMA" id="CSCREAT"/>
<name>M7Z4P1_TRIUA</name>
<sequence>MTVVELDVYGPWAFVTVVVHAPMVRVGRGTHGIGDSRTRRTEVSVAVMILRRSTGAGPEELAALGLGKADSRPRGPRANSEGEEAALGAVDAGVLATLLILLDAESCGGGACSCREVTTRTGKADEDLAWQSSPVKQQGRREARGTTMRMRGRGAAQGGDLLVVADGGGWQWVTGAGGGRTGHGGDGLVVAAWFCGIHGSCGRAGAGGRRRRGRDARRRGCVAMGIGIPLLVALRGEGGSERREEREEEGGWRRCWREMGIEGEMG</sequence>